<protein>
    <submittedName>
        <fullName evidence="7">CidA/LrgA family protein</fullName>
    </submittedName>
</protein>
<evidence type="ECO:0000256" key="3">
    <source>
        <dbReference type="ARBA" id="ARBA00022692"/>
    </source>
</evidence>
<organism evidence="7 8">
    <name type="scientific">Pyrococcus horikoshii</name>
    <dbReference type="NCBI Taxonomy" id="53953"/>
    <lineage>
        <taxon>Archaea</taxon>
        <taxon>Methanobacteriati</taxon>
        <taxon>Methanobacteriota</taxon>
        <taxon>Thermococci</taxon>
        <taxon>Thermococcales</taxon>
        <taxon>Thermococcaceae</taxon>
        <taxon>Pyrococcus</taxon>
    </lineage>
</organism>
<keyword evidence="5 6" id="KW-0472">Membrane</keyword>
<comment type="subcellular location">
    <subcellularLocation>
        <location evidence="1">Cell membrane</location>
        <topology evidence="1">Multi-pass membrane protein</topology>
    </subcellularLocation>
</comment>
<gene>
    <name evidence="7" type="ORF">HA331_03215</name>
</gene>
<dbReference type="EMBL" id="DUJN01000002">
    <property type="protein sequence ID" value="HII60761.1"/>
    <property type="molecule type" value="Genomic_DNA"/>
</dbReference>
<accession>A0A832T3Q2</accession>
<dbReference type="GO" id="GO:0005886">
    <property type="term" value="C:plasma membrane"/>
    <property type="evidence" value="ECO:0007669"/>
    <property type="project" value="UniProtKB-SubCell"/>
</dbReference>
<keyword evidence="3 6" id="KW-0812">Transmembrane</keyword>
<dbReference type="GeneID" id="1442643"/>
<evidence type="ECO:0000256" key="5">
    <source>
        <dbReference type="ARBA" id="ARBA00023136"/>
    </source>
</evidence>
<dbReference type="AlphaFoldDB" id="A0A832T3Q2"/>
<feature type="transmembrane region" description="Helical" evidence="6">
    <location>
        <begin position="56"/>
        <end position="77"/>
    </location>
</feature>
<dbReference type="OMA" id="MSVMFIP"/>
<keyword evidence="2" id="KW-1003">Cell membrane</keyword>
<evidence type="ECO:0000256" key="6">
    <source>
        <dbReference type="SAM" id="Phobius"/>
    </source>
</evidence>
<dbReference type="Pfam" id="PF03788">
    <property type="entry name" value="LrgA"/>
    <property type="match status" value="1"/>
</dbReference>
<comment type="caution">
    <text evidence="7">The sequence shown here is derived from an EMBL/GenBank/DDBJ whole genome shotgun (WGS) entry which is preliminary data.</text>
</comment>
<dbReference type="PANTHER" id="PTHR33931">
    <property type="entry name" value="HOLIN-LIKE PROTEIN CIDA-RELATED"/>
    <property type="match status" value="1"/>
</dbReference>
<name>A0A832T3Q2_PYRHR</name>
<feature type="transmembrane region" description="Helical" evidence="6">
    <location>
        <begin position="25"/>
        <end position="44"/>
    </location>
</feature>
<evidence type="ECO:0000313" key="8">
    <source>
        <dbReference type="Proteomes" id="UP000617544"/>
    </source>
</evidence>
<dbReference type="Proteomes" id="UP000617544">
    <property type="component" value="Unassembled WGS sequence"/>
</dbReference>
<reference evidence="7" key="1">
    <citation type="journal article" date="2020" name="bioRxiv">
        <title>A rank-normalized archaeal taxonomy based on genome phylogeny resolves widespread incomplete and uneven classifications.</title>
        <authorList>
            <person name="Rinke C."/>
            <person name="Chuvochina M."/>
            <person name="Mussig A.J."/>
            <person name="Chaumeil P.-A."/>
            <person name="Waite D.W."/>
            <person name="Whitman W.B."/>
            <person name="Parks D.H."/>
            <person name="Hugenholtz P."/>
        </authorList>
    </citation>
    <scope>NUCLEOTIDE SEQUENCE</scope>
    <source>
        <strain evidence="7">UBA8834</strain>
    </source>
</reference>
<evidence type="ECO:0000256" key="2">
    <source>
        <dbReference type="ARBA" id="ARBA00022475"/>
    </source>
</evidence>
<dbReference type="RefSeq" id="WP_010885861.1">
    <property type="nucleotide sequence ID" value="NZ_DUJN01000002.1"/>
</dbReference>
<evidence type="ECO:0000256" key="1">
    <source>
        <dbReference type="ARBA" id="ARBA00004651"/>
    </source>
</evidence>
<dbReference type="InterPro" id="IPR005538">
    <property type="entry name" value="LrgA/CidA"/>
</dbReference>
<keyword evidence="4 6" id="KW-1133">Transmembrane helix</keyword>
<proteinExistence type="predicted"/>
<sequence length="109" mass="11913">MYRGLAIIFGFLFLGEIIESLGIPVPGSVLGMVLLTLALIFKVVKLEDVEREAEFLVKNMSIMFIPPGVGIVLYTGILKENALAIATTLVISFIITLFVTAKTVEVLRK</sequence>
<evidence type="ECO:0000256" key="4">
    <source>
        <dbReference type="ARBA" id="ARBA00022989"/>
    </source>
</evidence>
<dbReference type="PANTHER" id="PTHR33931:SF2">
    <property type="entry name" value="HOLIN-LIKE PROTEIN CIDA"/>
    <property type="match status" value="1"/>
</dbReference>
<feature type="transmembrane region" description="Helical" evidence="6">
    <location>
        <begin position="83"/>
        <end position="101"/>
    </location>
</feature>
<evidence type="ECO:0000313" key="7">
    <source>
        <dbReference type="EMBL" id="HII60761.1"/>
    </source>
</evidence>